<evidence type="ECO:0000313" key="2">
    <source>
        <dbReference type="Proteomes" id="UP000323119"/>
    </source>
</evidence>
<organism evidence="1 2">
    <name type="scientific">Alistipes onderdonkii</name>
    <dbReference type="NCBI Taxonomy" id="328813"/>
    <lineage>
        <taxon>Bacteria</taxon>
        <taxon>Pseudomonadati</taxon>
        <taxon>Bacteroidota</taxon>
        <taxon>Bacteroidia</taxon>
        <taxon>Bacteroidales</taxon>
        <taxon>Rikenellaceae</taxon>
        <taxon>Alistipes</taxon>
    </lineage>
</organism>
<dbReference type="Proteomes" id="UP000323119">
    <property type="component" value="Unassembled WGS sequence"/>
</dbReference>
<sequence length="279" mass="32299">MKKMVISMDDAQRQFAFVKGNRPVNVRTVKQKEKSMKAYGQLTPITVTDGEKVIQMGGRLVDLKGFEIPNEDAGKYYAVLDGQHRLVAYQNLQLDLNDLVICEPLNAELSITEVIAQMNICTTVWKKSDYMAAPAMMLKEANEVFDFAMFLHSKACPLSTISLWCFGRKSLQAKDLVECLNTKKLPEIFEDKTWFRSSIRWFKAAQGKFKDKFLMNRYLIDFITKQWKPDEDFEVFTAEMERKINDLTRDQADQIMNPHKTEGMAREQLIMDMLTQYLG</sequence>
<dbReference type="EMBL" id="VVUY01000003">
    <property type="protein sequence ID" value="KAA2563125.1"/>
    <property type="molecule type" value="Genomic_DNA"/>
</dbReference>
<dbReference type="RefSeq" id="WP_055203167.1">
    <property type="nucleotide sequence ID" value="NZ_DAWDXQ010000003.1"/>
</dbReference>
<comment type="caution">
    <text evidence="1">The sequence shown here is derived from an EMBL/GenBank/DDBJ whole genome shotgun (WGS) entry which is preliminary data.</text>
</comment>
<accession>A0A9P3ZK24</accession>
<name>A0A9P3ZK24_9BACT</name>
<protein>
    <submittedName>
        <fullName evidence="1">Uncharacterized protein</fullName>
    </submittedName>
</protein>
<reference evidence="1 2" key="1">
    <citation type="journal article" date="2019" name="Nat. Med.">
        <title>A library of human gut bacterial isolates paired with longitudinal multiomics data enables mechanistic microbiome research.</title>
        <authorList>
            <person name="Poyet M."/>
            <person name="Groussin M."/>
            <person name="Gibbons S.M."/>
            <person name="Avila-Pacheco J."/>
            <person name="Jiang X."/>
            <person name="Kearney S.M."/>
            <person name="Perrotta A.R."/>
            <person name="Berdy B."/>
            <person name="Zhao S."/>
            <person name="Lieberman T.D."/>
            <person name="Swanson P.K."/>
            <person name="Smith M."/>
            <person name="Roesemann S."/>
            <person name="Alexander J.E."/>
            <person name="Rich S.A."/>
            <person name="Livny J."/>
            <person name="Vlamakis H."/>
            <person name="Clish C."/>
            <person name="Bullock K."/>
            <person name="Deik A."/>
            <person name="Scott J."/>
            <person name="Pierce K.A."/>
            <person name="Xavier R.J."/>
            <person name="Alm E.J."/>
        </authorList>
    </citation>
    <scope>NUCLEOTIDE SEQUENCE [LARGE SCALE GENOMIC DNA]</scope>
    <source>
        <strain evidence="1 2">BIOML-A204</strain>
    </source>
</reference>
<evidence type="ECO:0000313" key="1">
    <source>
        <dbReference type="EMBL" id="KAA2563125.1"/>
    </source>
</evidence>
<dbReference type="AlphaFoldDB" id="A0A9P3ZK24"/>
<proteinExistence type="predicted"/>
<gene>
    <name evidence="1" type="ORF">F2S36_04835</name>
</gene>